<gene>
    <name evidence="9" type="primary">nuoD</name>
    <name evidence="12" type="ORF">GXY80_13390</name>
</gene>
<protein>
    <recommendedName>
        <fullName evidence="9">NADH-quinone oxidoreductase subunit D</fullName>
        <ecNumber evidence="9">7.1.1.-</ecNumber>
    </recommendedName>
    <alternativeName>
        <fullName evidence="9">NADH dehydrogenase I subunit D</fullName>
    </alternativeName>
    <alternativeName>
        <fullName evidence="9">NDH-1 subunit D</fullName>
    </alternativeName>
</protein>
<keyword evidence="9" id="KW-0874">Quinone</keyword>
<dbReference type="GO" id="GO:0048038">
    <property type="term" value="F:quinone binding"/>
    <property type="evidence" value="ECO:0007669"/>
    <property type="project" value="UniProtKB-KW"/>
</dbReference>
<evidence type="ECO:0000256" key="3">
    <source>
        <dbReference type="ARBA" id="ARBA00022475"/>
    </source>
</evidence>
<dbReference type="InterPro" id="IPR001268">
    <property type="entry name" value="NADH_UbQ_OxRdtase_30kDa_su"/>
</dbReference>
<dbReference type="Gene3D" id="3.30.460.80">
    <property type="entry name" value="NADH:ubiquinone oxidoreductase, 30kDa subunit"/>
    <property type="match status" value="1"/>
</dbReference>
<feature type="domain" description="NADH-quinone oxidoreductase subunit D" evidence="11">
    <location>
        <begin position="347"/>
        <end position="423"/>
    </location>
</feature>
<dbReference type="EMBL" id="JAAYEE010000253">
    <property type="protein sequence ID" value="NLW36448.1"/>
    <property type="molecule type" value="Genomic_DNA"/>
</dbReference>
<dbReference type="SUPFAM" id="SSF143243">
    <property type="entry name" value="Nqo5-like"/>
    <property type="match status" value="1"/>
</dbReference>
<evidence type="ECO:0000256" key="8">
    <source>
        <dbReference type="ARBA" id="ARBA00047712"/>
    </source>
</evidence>
<comment type="similarity">
    <text evidence="9">Belongs to the complex I 49 kDa subunit family.</text>
</comment>
<keyword evidence="9" id="KW-0813">Transport</keyword>
<evidence type="ECO:0000256" key="2">
    <source>
        <dbReference type="ARBA" id="ARBA00010019"/>
    </source>
</evidence>
<evidence type="ECO:0000256" key="5">
    <source>
        <dbReference type="ARBA" id="ARBA00023136"/>
    </source>
</evidence>
<keyword evidence="9" id="KW-1278">Translocase</keyword>
<reference evidence="12" key="2">
    <citation type="submission" date="2020-01" db="EMBL/GenBank/DDBJ databases">
        <authorList>
            <person name="Campanaro S."/>
        </authorList>
    </citation>
    <scope>NUCLEOTIDE SEQUENCE</scope>
    <source>
        <strain evidence="12">AS06rmzACSIP_7</strain>
    </source>
</reference>
<dbReference type="GO" id="GO:0051287">
    <property type="term" value="F:NAD binding"/>
    <property type="evidence" value="ECO:0007669"/>
    <property type="project" value="InterPro"/>
</dbReference>
<reference evidence="12" key="1">
    <citation type="journal article" date="2020" name="Biotechnol. Biofuels">
        <title>New insights from the biogas microbiome by comprehensive genome-resolved metagenomics of nearly 1600 species originating from multiple anaerobic digesters.</title>
        <authorList>
            <person name="Campanaro S."/>
            <person name="Treu L."/>
            <person name="Rodriguez-R L.M."/>
            <person name="Kovalovszki A."/>
            <person name="Ziels R.M."/>
            <person name="Maus I."/>
            <person name="Zhu X."/>
            <person name="Kougias P.G."/>
            <person name="Basile A."/>
            <person name="Luo G."/>
            <person name="Schluter A."/>
            <person name="Konstantinidis K.T."/>
            <person name="Angelidaki I."/>
        </authorList>
    </citation>
    <scope>NUCLEOTIDE SEQUENCE</scope>
    <source>
        <strain evidence="12">AS06rmzACSIP_7</strain>
    </source>
</reference>
<organism evidence="12 13">
    <name type="scientific">Syntrophorhabdus aromaticivorans</name>
    <dbReference type="NCBI Taxonomy" id="328301"/>
    <lineage>
        <taxon>Bacteria</taxon>
        <taxon>Pseudomonadati</taxon>
        <taxon>Thermodesulfobacteriota</taxon>
        <taxon>Syntrophorhabdia</taxon>
        <taxon>Syntrophorhabdales</taxon>
        <taxon>Syntrophorhabdaceae</taxon>
        <taxon>Syntrophorhabdus</taxon>
    </lineage>
</organism>
<keyword evidence="6" id="KW-0511">Multifunctional enzyme</keyword>
<proteinExistence type="inferred from homology"/>
<comment type="subcellular location">
    <subcellularLocation>
        <location evidence="1">Cell inner membrane</location>
        <topology evidence="1">Peripheral membrane protein</topology>
    </subcellularLocation>
    <subcellularLocation>
        <location evidence="9">Cell membrane</location>
        <topology evidence="9">Peripheral membrane protein</topology>
        <orientation evidence="9">Cytoplasmic side</orientation>
    </subcellularLocation>
</comment>
<evidence type="ECO:0000256" key="1">
    <source>
        <dbReference type="ARBA" id="ARBA00004417"/>
    </source>
</evidence>
<dbReference type="EC" id="7.1.1.-" evidence="9"/>
<evidence type="ECO:0000313" key="13">
    <source>
        <dbReference type="Proteomes" id="UP000777265"/>
    </source>
</evidence>
<feature type="domain" description="NADH-quinone oxidoreductase subunit D" evidence="11">
    <location>
        <begin position="177"/>
        <end position="345"/>
    </location>
</feature>
<dbReference type="Gene3D" id="1.10.645.10">
    <property type="entry name" value="Cytochrome-c3 Hydrogenase, chain B"/>
    <property type="match status" value="1"/>
</dbReference>
<feature type="domain" description="NADH:ubiquinone oxidoreductase 30kDa subunit" evidence="10">
    <location>
        <begin position="2"/>
        <end position="40"/>
    </location>
</feature>
<evidence type="ECO:0000259" key="10">
    <source>
        <dbReference type="Pfam" id="PF00329"/>
    </source>
</evidence>
<dbReference type="AlphaFoldDB" id="A0A971M5K0"/>
<dbReference type="InterPro" id="IPR037232">
    <property type="entry name" value="NADH_quin_OxRdtase_su_C/D-like"/>
</dbReference>
<dbReference type="GO" id="GO:0005886">
    <property type="term" value="C:plasma membrane"/>
    <property type="evidence" value="ECO:0007669"/>
    <property type="project" value="UniProtKB-SubCell"/>
</dbReference>
<comment type="subunit">
    <text evidence="7">NDH-1 is composed of 13 different subunits. Subunits NuoB, CD, E, F, and G constitute the peripheral sector of the complex.</text>
</comment>
<dbReference type="Pfam" id="PF00346">
    <property type="entry name" value="Complex1_49kDa"/>
    <property type="match status" value="2"/>
</dbReference>
<evidence type="ECO:0000256" key="9">
    <source>
        <dbReference type="HAMAP-Rule" id="MF_01358"/>
    </source>
</evidence>
<evidence type="ECO:0000259" key="11">
    <source>
        <dbReference type="Pfam" id="PF00346"/>
    </source>
</evidence>
<accession>A0A971M5K0</accession>
<dbReference type="GO" id="GO:0050136">
    <property type="term" value="F:NADH dehydrogenase (quinone) (non-electrogenic) activity"/>
    <property type="evidence" value="ECO:0007669"/>
    <property type="project" value="UniProtKB-UniRule"/>
</dbReference>
<evidence type="ECO:0000256" key="6">
    <source>
        <dbReference type="ARBA" id="ARBA00023268"/>
    </source>
</evidence>
<keyword evidence="12" id="KW-0560">Oxidoreductase</keyword>
<dbReference type="SUPFAM" id="SSF56762">
    <property type="entry name" value="HydB/Nqo4-like"/>
    <property type="match status" value="1"/>
</dbReference>
<sequence>MAHWYEREIHEFFGVYFEGHPNLTYLFLHDGIDHYPLRKQPTPVPEEDKKLLNSFRPEGEEDTFFVNLGPQHPSTHGVLRVVLKMDGEYILSAEPVLGYLHRMHEKMAENRSYVQFLPNPARIDYPGALLVNLVHVMTVEKLCGIEVPERAQYIRTITCELNRIASHLLWFGAFPADLGALTPFLYAFDDREHILDILEAITGSRLTYCYFRFGGLYNDIDDTFIEMTKRFVKRMRERFNIYERLVTGNVIFVNRAKDTGILEQGVVHKYGCSGPVIRSTGIPFDIRKTEPYAAYDKVDFEIPTGTLGDNMDRYNVRMTEMEMSLRIIEQAIAKLPSGPFKAEKVPKKLKPPKGDMYHAAESSRGEVGVYIVSDESDTPYRMRWRVPSFSNLMTFPALAQGTLIADAIATLGSYDIVVPEIDR</sequence>
<dbReference type="InterPro" id="IPR022885">
    <property type="entry name" value="NDH1_su_D/H"/>
</dbReference>
<evidence type="ECO:0000256" key="4">
    <source>
        <dbReference type="ARBA" id="ARBA00023027"/>
    </source>
</evidence>
<comment type="function">
    <text evidence="9">NDH-1 shuttles electrons from NADH, via FMN and iron-sulfur (Fe-S) centers, to quinones in the respiratory chain. The immediate electron acceptor for the enzyme in this species is believed to be ubiquinone. Couples the redox reaction to proton translocation (for every two electrons transferred, four hydrogen ions are translocated across the cytoplasmic membrane), and thus conserves the redox energy in a proton gradient.</text>
</comment>
<dbReference type="GO" id="GO:0008137">
    <property type="term" value="F:NADH dehydrogenase (ubiquinone) activity"/>
    <property type="evidence" value="ECO:0007669"/>
    <property type="project" value="InterPro"/>
</dbReference>
<evidence type="ECO:0000313" key="12">
    <source>
        <dbReference type="EMBL" id="NLW36448.1"/>
    </source>
</evidence>
<comment type="caution">
    <text evidence="12">The sequence shown here is derived from an EMBL/GenBank/DDBJ whole genome shotgun (WGS) entry which is preliminary data.</text>
</comment>
<comment type="catalytic activity">
    <reaction evidence="8 9">
        <text>a quinone + NADH + 5 H(+)(in) = a quinol + NAD(+) + 4 H(+)(out)</text>
        <dbReference type="Rhea" id="RHEA:57888"/>
        <dbReference type="ChEBI" id="CHEBI:15378"/>
        <dbReference type="ChEBI" id="CHEBI:24646"/>
        <dbReference type="ChEBI" id="CHEBI:57540"/>
        <dbReference type="ChEBI" id="CHEBI:57945"/>
        <dbReference type="ChEBI" id="CHEBI:132124"/>
    </reaction>
</comment>
<evidence type="ECO:0000256" key="7">
    <source>
        <dbReference type="ARBA" id="ARBA00038617"/>
    </source>
</evidence>
<comment type="subunit">
    <text evidence="9">NDH-1 is composed of 14 different subunits. Subunits NuoB, C, D, E, F, and G constitute the peripheral sector of the complex.</text>
</comment>
<comment type="similarity">
    <text evidence="2">In the C-terminal section; belongs to the complex I 49 kDa subunit family.</text>
</comment>
<keyword evidence="3 9" id="KW-1003">Cell membrane</keyword>
<dbReference type="InterPro" id="IPR001135">
    <property type="entry name" value="NADH_Q_OxRdtase_suD"/>
</dbReference>
<dbReference type="PANTHER" id="PTHR11993">
    <property type="entry name" value="NADH-UBIQUINONE OXIDOREDUCTASE 49 KDA SUBUNIT"/>
    <property type="match status" value="1"/>
</dbReference>
<dbReference type="InterPro" id="IPR029014">
    <property type="entry name" value="NiFe-Hase_large"/>
</dbReference>
<dbReference type="PANTHER" id="PTHR11993:SF10">
    <property type="entry name" value="NADH DEHYDROGENASE [UBIQUINONE] IRON-SULFUR PROTEIN 2, MITOCHONDRIAL"/>
    <property type="match status" value="1"/>
</dbReference>
<name>A0A971M5K0_9BACT</name>
<keyword evidence="9" id="KW-0830">Ubiquinone</keyword>
<dbReference type="Pfam" id="PF00329">
    <property type="entry name" value="Complex1_30kDa"/>
    <property type="match status" value="1"/>
</dbReference>
<keyword evidence="5 9" id="KW-0472">Membrane</keyword>
<dbReference type="NCBIfam" id="NF004739">
    <property type="entry name" value="PRK06075.1"/>
    <property type="match status" value="1"/>
</dbReference>
<dbReference type="HAMAP" id="MF_01358">
    <property type="entry name" value="NDH1_NuoD"/>
    <property type="match status" value="1"/>
</dbReference>
<dbReference type="Proteomes" id="UP000777265">
    <property type="component" value="Unassembled WGS sequence"/>
</dbReference>
<keyword evidence="4 9" id="KW-0520">NAD</keyword>